<proteinExistence type="predicted"/>
<sequence length="63" mass="7310">MKDAGSDDFHLRVYNYNTSEKVTSFEAHPDYIRAIAVHPTQPFVLTASVRSNLNNNRTMLIWR</sequence>
<dbReference type="RefSeq" id="XP_065964361.1">
    <property type="nucleotide sequence ID" value="XM_066105734.1"/>
</dbReference>
<dbReference type="Proteomes" id="UP000245464">
    <property type="component" value="Chromosome 2"/>
</dbReference>
<dbReference type="SUPFAM" id="SSF50978">
    <property type="entry name" value="WD40 repeat-like"/>
    <property type="match status" value="1"/>
</dbReference>
<dbReference type="GO" id="GO:0006888">
    <property type="term" value="P:endoplasmic reticulum to Golgi vesicle-mediated transport"/>
    <property type="evidence" value="ECO:0007669"/>
    <property type="project" value="TreeGrafter"/>
</dbReference>
<dbReference type="GO" id="GO:0006886">
    <property type="term" value="P:intracellular protein transport"/>
    <property type="evidence" value="ECO:0007669"/>
    <property type="project" value="TreeGrafter"/>
</dbReference>
<keyword evidence="2" id="KW-0677">Repeat</keyword>
<reference evidence="3 4" key="1">
    <citation type="journal article" date="2018" name="BMC Genomics">
        <title>Comparative genomics of the wheat fungal pathogen Pyrenophora tritici-repentis reveals chromosomal variations and genome plasticity.</title>
        <authorList>
            <person name="Moolhuijzen P."/>
            <person name="See P.T."/>
            <person name="Hane J.K."/>
            <person name="Shi G."/>
            <person name="Liu Z."/>
            <person name="Oliver R.P."/>
            <person name="Moffat C.S."/>
        </authorList>
    </citation>
    <scope>NUCLEOTIDE SEQUENCE [LARGE SCALE GENOMIC DNA]</scope>
    <source>
        <strain evidence="3">M4</strain>
    </source>
</reference>
<dbReference type="InterPro" id="IPR036322">
    <property type="entry name" value="WD40_repeat_dom_sf"/>
</dbReference>
<comment type="caution">
    <text evidence="3">The sequence shown here is derived from an EMBL/GenBank/DDBJ whole genome shotgun (WGS) entry which is preliminary data.</text>
</comment>
<dbReference type="Gene3D" id="2.130.10.10">
    <property type="entry name" value="YVTN repeat-like/Quinoprotein amine dehydrogenase"/>
    <property type="match status" value="1"/>
</dbReference>
<dbReference type="InterPro" id="IPR050844">
    <property type="entry name" value="Coatomer_complex_subunit"/>
</dbReference>
<evidence type="ECO:0000256" key="2">
    <source>
        <dbReference type="ARBA" id="ARBA00022737"/>
    </source>
</evidence>
<evidence type="ECO:0000313" key="3">
    <source>
        <dbReference type="EMBL" id="KAF7575044.1"/>
    </source>
</evidence>
<dbReference type="AlphaFoldDB" id="A0A834S3Q3"/>
<dbReference type="GO" id="GO:0006891">
    <property type="term" value="P:intra-Golgi vesicle-mediated transport"/>
    <property type="evidence" value="ECO:0007669"/>
    <property type="project" value="TreeGrafter"/>
</dbReference>
<accession>A0A834S3Q3</accession>
<gene>
    <name evidence="3" type="ORF">PtrM4_066680</name>
</gene>
<dbReference type="InterPro" id="IPR015943">
    <property type="entry name" value="WD40/YVTN_repeat-like_dom_sf"/>
</dbReference>
<dbReference type="GO" id="GO:0030126">
    <property type="term" value="C:COPI vesicle coat"/>
    <property type="evidence" value="ECO:0007669"/>
    <property type="project" value="TreeGrafter"/>
</dbReference>
<dbReference type="PANTHER" id="PTHR19876">
    <property type="entry name" value="COATOMER"/>
    <property type="match status" value="1"/>
</dbReference>
<dbReference type="EMBL" id="NQIK02000002">
    <property type="protein sequence ID" value="KAF7575044.1"/>
    <property type="molecule type" value="Genomic_DNA"/>
</dbReference>
<dbReference type="GO" id="GO:0006890">
    <property type="term" value="P:retrograde vesicle-mediated transport, Golgi to endoplasmic reticulum"/>
    <property type="evidence" value="ECO:0007669"/>
    <property type="project" value="TreeGrafter"/>
</dbReference>
<dbReference type="KEGG" id="ptrr:90955552"/>
<organism evidence="3 4">
    <name type="scientific">Pyrenophora tritici-repentis</name>
    <dbReference type="NCBI Taxonomy" id="45151"/>
    <lineage>
        <taxon>Eukaryota</taxon>
        <taxon>Fungi</taxon>
        <taxon>Dikarya</taxon>
        <taxon>Ascomycota</taxon>
        <taxon>Pezizomycotina</taxon>
        <taxon>Dothideomycetes</taxon>
        <taxon>Pleosporomycetidae</taxon>
        <taxon>Pleosporales</taxon>
        <taxon>Pleosporineae</taxon>
        <taxon>Pleosporaceae</taxon>
        <taxon>Pyrenophora</taxon>
    </lineage>
</organism>
<keyword evidence="1" id="KW-0853">WD repeat</keyword>
<evidence type="ECO:0000256" key="1">
    <source>
        <dbReference type="ARBA" id="ARBA00022574"/>
    </source>
</evidence>
<dbReference type="GeneID" id="90955552"/>
<protein>
    <submittedName>
        <fullName evidence="3">Uncharacterized protein</fullName>
    </submittedName>
</protein>
<dbReference type="PANTHER" id="PTHR19876:SF2">
    <property type="entry name" value="COATOMER SUBUNIT BETA"/>
    <property type="match status" value="1"/>
</dbReference>
<name>A0A834S3Q3_9PLEO</name>
<evidence type="ECO:0000313" key="4">
    <source>
        <dbReference type="Proteomes" id="UP000245464"/>
    </source>
</evidence>